<dbReference type="Pfam" id="PF16244">
    <property type="entry name" value="DUF4901"/>
    <property type="match status" value="2"/>
</dbReference>
<accession>A0A1A5YDG1</accession>
<dbReference type="Pfam" id="PF00395">
    <property type="entry name" value="SLH"/>
    <property type="match status" value="2"/>
</dbReference>
<evidence type="ECO:0000259" key="3">
    <source>
        <dbReference type="PROSITE" id="PS51272"/>
    </source>
</evidence>
<reference evidence="4 5" key="1">
    <citation type="submission" date="2016-05" db="EMBL/GenBank/DDBJ databases">
        <title>Paenibacillus oryzae. sp. nov., isolated from the rice root.</title>
        <authorList>
            <person name="Zhang J."/>
            <person name="Zhang X."/>
        </authorList>
    </citation>
    <scope>NUCLEOTIDE SEQUENCE [LARGE SCALE GENOMIC DNA]</scope>
    <source>
        <strain evidence="4 5">1DrF-4</strain>
    </source>
</reference>
<sequence length="790" mass="87664">MNRGKRKKSRLALAVAVTMAASIWSVPVMAEEQASNVNELLALSEAQNSEGVKADEKDAKIVKAEAEKLLRQYVRIPDDFQLQSSSYRTNKLVNGTRSYWEMNFVKRNNSKQTASIRASLDAVSGQLLSFYNEQYTSSAQATYPLKVDRSAALKLAEEFISQIAKSYSSQVKLNESYGVMPLPPLSGAVSHQIRFDRMVGDIPYLGNYVDLAINSEGHIESFRLNWDETIAFPKAGDYLSMEQAAKALQDAASLELRYVLPYNASADEQTPRLGYGMGAVAVDAVTGQKAEYGDAYGYYYGEAAKTSLTIEPLAAKPKPTVISEKDAIAAVEKAFPLPEGSELRGTGYTESREEGDSKTSSSWNLEWSVKREGGESGNISARVNGSTGEIESYYAYRNREATESKSITLEQAIAKAEELVKQQLPWMSHELYTVSPSPKIFEGRKPEEIYSYDIQFQRKVNGAVVDYDSIYVSIDAVSGQVRSYNSSIRPFEYPAKAPALITRPEALAKWMDYYDVQLTYRVNQQYTLDGMLLSLDKVNLMRAAGDPAFARAELKSDIELIYQLADKDRPESLFLDAQSGEWRSQATGAVTSLELPRATDAEGHWAEEALQLMVAYRALDLKDGKVMPGAVITRGELIKMLVLARNNGRSYEFEAMVKNSAAAASFADVAADSDYFAYVETALQQNLIDLGDGAFNPDEPVTRDDMSELIVRALGYNTLANYDYMFKVSFKDADAIKNKGQAAITVGLKILSLSDGKFLPEKKVTRAEAATAFFRYLQKREELREAPLRM</sequence>
<dbReference type="PROSITE" id="PS51272">
    <property type="entry name" value="SLH"/>
    <property type="match status" value="1"/>
</dbReference>
<feature type="region of interest" description="Disordered" evidence="1">
    <location>
        <begin position="340"/>
        <end position="362"/>
    </location>
</feature>
<keyword evidence="2" id="KW-0732">Signal</keyword>
<comment type="caution">
    <text evidence="4">The sequence shown here is derived from an EMBL/GenBank/DDBJ whole genome shotgun (WGS) entry which is preliminary data.</text>
</comment>
<gene>
    <name evidence="4" type="ORF">A7K91_06735</name>
</gene>
<organism evidence="4 5">
    <name type="scientific">Paenibacillus oryzae</name>
    <dbReference type="NCBI Taxonomy" id="1844972"/>
    <lineage>
        <taxon>Bacteria</taxon>
        <taxon>Bacillati</taxon>
        <taxon>Bacillota</taxon>
        <taxon>Bacilli</taxon>
        <taxon>Bacillales</taxon>
        <taxon>Paenibacillaceae</taxon>
        <taxon>Paenibacillus</taxon>
    </lineage>
</organism>
<evidence type="ECO:0000313" key="5">
    <source>
        <dbReference type="Proteomes" id="UP000092024"/>
    </source>
</evidence>
<dbReference type="STRING" id="1844972.A7K91_06735"/>
<feature type="signal peptide" evidence="2">
    <location>
        <begin position="1"/>
        <end position="30"/>
    </location>
</feature>
<dbReference type="Proteomes" id="UP000092024">
    <property type="component" value="Unassembled WGS sequence"/>
</dbReference>
<name>A0A1A5YDG1_9BACL</name>
<protein>
    <recommendedName>
        <fullName evidence="3">SLH domain-containing protein</fullName>
    </recommendedName>
</protein>
<proteinExistence type="predicted"/>
<dbReference type="RefSeq" id="WP_068686142.1">
    <property type="nucleotide sequence ID" value="NZ_LYPA01000071.1"/>
</dbReference>
<evidence type="ECO:0000313" key="4">
    <source>
        <dbReference type="EMBL" id="OBR63633.1"/>
    </source>
</evidence>
<dbReference type="InterPro" id="IPR001119">
    <property type="entry name" value="SLH_dom"/>
</dbReference>
<dbReference type="InterPro" id="IPR032599">
    <property type="entry name" value="YcdB/YcdC_rep_domain"/>
</dbReference>
<evidence type="ECO:0000256" key="2">
    <source>
        <dbReference type="SAM" id="SignalP"/>
    </source>
</evidence>
<keyword evidence="5" id="KW-1185">Reference proteome</keyword>
<dbReference type="AlphaFoldDB" id="A0A1A5YDG1"/>
<dbReference type="EMBL" id="LYPA01000071">
    <property type="protein sequence ID" value="OBR63633.1"/>
    <property type="molecule type" value="Genomic_DNA"/>
</dbReference>
<feature type="chain" id="PRO_5008340234" description="SLH domain-containing protein" evidence="2">
    <location>
        <begin position="31"/>
        <end position="790"/>
    </location>
</feature>
<evidence type="ECO:0000256" key="1">
    <source>
        <dbReference type="SAM" id="MobiDB-lite"/>
    </source>
</evidence>
<feature type="domain" description="SLH" evidence="3">
    <location>
        <begin position="662"/>
        <end position="724"/>
    </location>
</feature>